<evidence type="ECO:0000256" key="1">
    <source>
        <dbReference type="ARBA" id="ARBA00022670"/>
    </source>
</evidence>
<dbReference type="SUPFAM" id="SSF56672">
    <property type="entry name" value="DNA/RNA polymerases"/>
    <property type="match status" value="1"/>
</dbReference>
<feature type="domain" description="GAG-pre-integrase" evidence="7">
    <location>
        <begin position="136"/>
        <end position="194"/>
    </location>
</feature>
<comment type="caution">
    <text evidence="10">The sequence shown here is derived from an EMBL/GenBank/DDBJ whole genome shotgun (WGS) entry which is preliminary data.</text>
</comment>
<evidence type="ECO:0000259" key="7">
    <source>
        <dbReference type="Pfam" id="PF13976"/>
    </source>
</evidence>
<feature type="compositionally biased region" description="Acidic residues" evidence="5">
    <location>
        <begin position="342"/>
        <end position="365"/>
    </location>
</feature>
<dbReference type="PANTHER" id="PTHR42648:SF18">
    <property type="entry name" value="RETROTRANSPOSON, UNCLASSIFIED-LIKE PROTEIN"/>
    <property type="match status" value="1"/>
</dbReference>
<feature type="region of interest" description="Disordered" evidence="5">
    <location>
        <begin position="342"/>
        <end position="369"/>
    </location>
</feature>
<dbReference type="InterPro" id="IPR043502">
    <property type="entry name" value="DNA/RNA_pol_sf"/>
</dbReference>
<protein>
    <submittedName>
        <fullName evidence="10">Retrovirus-related Pol polyprotein from transposon TNT 1-94</fullName>
    </submittedName>
</protein>
<keyword evidence="2" id="KW-0479">Metal-binding</keyword>
<keyword evidence="4" id="KW-0378">Hydrolase</keyword>
<dbReference type="AlphaFoldDB" id="A0A438IS60"/>
<evidence type="ECO:0000259" key="8">
    <source>
        <dbReference type="Pfam" id="PF22936"/>
    </source>
</evidence>
<dbReference type="GO" id="GO:0046872">
    <property type="term" value="F:metal ion binding"/>
    <property type="evidence" value="ECO:0007669"/>
    <property type="project" value="UniProtKB-KW"/>
</dbReference>
<dbReference type="PANTHER" id="PTHR42648">
    <property type="entry name" value="TRANSPOSASE, PUTATIVE-RELATED"/>
    <property type="match status" value="1"/>
</dbReference>
<evidence type="ECO:0000256" key="4">
    <source>
        <dbReference type="ARBA" id="ARBA00022801"/>
    </source>
</evidence>
<evidence type="ECO:0000256" key="2">
    <source>
        <dbReference type="ARBA" id="ARBA00022723"/>
    </source>
</evidence>
<evidence type="ECO:0000313" key="11">
    <source>
        <dbReference type="Proteomes" id="UP000288805"/>
    </source>
</evidence>
<dbReference type="InterPro" id="IPR025724">
    <property type="entry name" value="GAG-pre-integrase_dom"/>
</dbReference>
<proteinExistence type="predicted"/>
<dbReference type="GO" id="GO:0006508">
    <property type="term" value="P:proteolysis"/>
    <property type="evidence" value="ECO:0007669"/>
    <property type="project" value="UniProtKB-KW"/>
</dbReference>
<dbReference type="Pfam" id="PF25597">
    <property type="entry name" value="SH3_retrovirus"/>
    <property type="match status" value="1"/>
</dbReference>
<dbReference type="EMBL" id="QGNW01000087">
    <property type="protein sequence ID" value="RVW99455.1"/>
    <property type="molecule type" value="Genomic_DNA"/>
</dbReference>
<organism evidence="10 11">
    <name type="scientific">Vitis vinifera</name>
    <name type="common">Grape</name>
    <dbReference type="NCBI Taxonomy" id="29760"/>
    <lineage>
        <taxon>Eukaryota</taxon>
        <taxon>Viridiplantae</taxon>
        <taxon>Streptophyta</taxon>
        <taxon>Embryophyta</taxon>
        <taxon>Tracheophyta</taxon>
        <taxon>Spermatophyta</taxon>
        <taxon>Magnoliopsida</taxon>
        <taxon>eudicotyledons</taxon>
        <taxon>Gunneridae</taxon>
        <taxon>Pentapetalae</taxon>
        <taxon>rosids</taxon>
        <taxon>Vitales</taxon>
        <taxon>Vitaceae</taxon>
        <taxon>Viteae</taxon>
        <taxon>Vitis</taxon>
    </lineage>
</organism>
<feature type="domain" description="Reverse transcriptase Ty1/copia-type" evidence="6">
    <location>
        <begin position="424"/>
        <end position="667"/>
    </location>
</feature>
<accession>A0A438IS60</accession>
<keyword evidence="1" id="KW-0645">Protease</keyword>
<evidence type="ECO:0000313" key="10">
    <source>
        <dbReference type="EMBL" id="RVW99455.1"/>
    </source>
</evidence>
<dbReference type="GO" id="GO:0004190">
    <property type="term" value="F:aspartic-type endopeptidase activity"/>
    <property type="evidence" value="ECO:0007669"/>
    <property type="project" value="UniProtKB-KW"/>
</dbReference>
<gene>
    <name evidence="10" type="primary">POLX_1948</name>
    <name evidence="10" type="ORF">CK203_038428</name>
</gene>
<dbReference type="Pfam" id="PF13976">
    <property type="entry name" value="gag_pre-integrs"/>
    <property type="match status" value="1"/>
</dbReference>
<dbReference type="InterPro" id="IPR057670">
    <property type="entry name" value="SH3_retrovirus"/>
</dbReference>
<feature type="domain" description="Retroviral polymerase SH3-like" evidence="9">
    <location>
        <begin position="260"/>
        <end position="322"/>
    </location>
</feature>
<evidence type="ECO:0000256" key="5">
    <source>
        <dbReference type="SAM" id="MobiDB-lite"/>
    </source>
</evidence>
<dbReference type="Pfam" id="PF07727">
    <property type="entry name" value="RVT_2"/>
    <property type="match status" value="1"/>
</dbReference>
<evidence type="ECO:0000259" key="9">
    <source>
        <dbReference type="Pfam" id="PF25597"/>
    </source>
</evidence>
<dbReference type="Proteomes" id="UP000288805">
    <property type="component" value="Unassembled WGS sequence"/>
</dbReference>
<keyword evidence="3" id="KW-0064">Aspartyl protease</keyword>
<sequence length="687" mass="78654">MLLMSYVDMNKANGEDMWFLDSGCNNHMCGKKEYFSDFDGSFRDSVKMGNNSSMLVMGKGNIRLQVNGKVQIITGVFYVPELKNNLLSIGQLQEKGLNILFQGKKCKVFHPKKGLIMETKMALNQMFILHAISQPIASACFNTITEDMVQLWHCRYGHLSFKGLKTLQQKKMVNGLPQLKSPSRLCKTCLIGKQQRFSFPRKSTWRASQILQLLHADICGPIKPISNGKKSPIVAVKNKTPEEAWSGVKPSIEHFRVFGCISHVHVPDSKRTKLDDKSLSCVLLGVSEESKAYRLYDPVSQIIITNRDVVFEEDKNWDWGKKYEESIVSELEWGDLEEEATMFDDNEEGNEIDPNEEGSESESDPEANVKAVEGEGISEEDNEAHLAHLAMFATIDPIHFEDAVKSEKWRKAMDLEMEAIKNNGMWELTELPKEAKKVGVKWIYKTKFNENGEVDKYKARLVAKGYTQQHGVDYTKVLAPVARMETIQLVAALAAQKEWTIYQLDVKSAFLHGELNEVVFVEQPCGYVQKGNEQKVYRLKKALYGLKQAPRAWYSRIEAYFMKEGLEKCDYEHTLFIKTSKEGKVLIVSLYVDDLIFTRNDELMFTEFKNSMKHEFDMTDLGKMRYFLGLEVLQRSDDVFISQKKYALEVLKHFGMDKSNFVHNPIVPGFKLMKDEGGVKVDKTYYK</sequence>
<dbReference type="InterPro" id="IPR013103">
    <property type="entry name" value="RVT_2"/>
</dbReference>
<reference evidence="10 11" key="1">
    <citation type="journal article" date="2018" name="PLoS Genet.">
        <title>Population sequencing reveals clonal diversity and ancestral inbreeding in the grapevine cultivar Chardonnay.</title>
        <authorList>
            <person name="Roach M.J."/>
            <person name="Johnson D.L."/>
            <person name="Bohlmann J."/>
            <person name="van Vuuren H.J."/>
            <person name="Jones S.J."/>
            <person name="Pretorius I.S."/>
            <person name="Schmidt S.A."/>
            <person name="Borneman A.R."/>
        </authorList>
    </citation>
    <scope>NUCLEOTIDE SEQUENCE [LARGE SCALE GENOMIC DNA]</scope>
    <source>
        <strain evidence="11">cv. Chardonnay</strain>
        <tissue evidence="10">Leaf</tissue>
    </source>
</reference>
<dbReference type="Pfam" id="PF22936">
    <property type="entry name" value="Pol_BBD"/>
    <property type="match status" value="1"/>
</dbReference>
<name>A0A438IS60_VITVI</name>
<evidence type="ECO:0000259" key="6">
    <source>
        <dbReference type="Pfam" id="PF07727"/>
    </source>
</evidence>
<dbReference type="InterPro" id="IPR054722">
    <property type="entry name" value="PolX-like_BBD"/>
</dbReference>
<dbReference type="InterPro" id="IPR039537">
    <property type="entry name" value="Retrotran_Ty1/copia-like"/>
</dbReference>
<evidence type="ECO:0000256" key="3">
    <source>
        <dbReference type="ARBA" id="ARBA00022750"/>
    </source>
</evidence>
<feature type="domain" description="Retrovirus-related Pol polyprotein from transposon TNT 1-94-like beta-barrel" evidence="8">
    <location>
        <begin position="18"/>
        <end position="96"/>
    </location>
</feature>